<accession>Q1YQT3</accession>
<dbReference type="STRING" id="314287.GB2207_06488"/>
<comment type="caution">
    <text evidence="4">The sequence shown here is derived from an EMBL/GenBank/DDBJ whole genome shotgun (WGS) entry which is preliminary data.</text>
</comment>
<gene>
    <name evidence="4" type="ORF">GB2207_06488</name>
</gene>
<reference evidence="4 5" key="1">
    <citation type="submission" date="2006-03" db="EMBL/GenBank/DDBJ databases">
        <authorList>
            <person name="Giovannoni S.J."/>
            <person name="Cho J.-C."/>
            <person name="Ferriera S."/>
            <person name="Johnson J."/>
            <person name="Kravitz S."/>
            <person name="Halpern A."/>
            <person name="Remington K."/>
            <person name="Beeson K."/>
            <person name="Tran B."/>
            <person name="Rogers Y.-H."/>
            <person name="Friedman R."/>
            <person name="Venter J.C."/>
        </authorList>
    </citation>
    <scope>NUCLEOTIDE SEQUENCE [LARGE SCALE GENOMIC DNA]</scope>
    <source>
        <strain evidence="4 5">HTCC2207</strain>
    </source>
</reference>
<protein>
    <submittedName>
        <fullName evidence="4">Uncharacterized protein</fullName>
    </submittedName>
</protein>
<dbReference type="SUPFAM" id="SSF56935">
    <property type="entry name" value="Porins"/>
    <property type="match status" value="1"/>
</dbReference>
<organism evidence="4 5">
    <name type="scientific">gamma proteobacterium HTCC2207</name>
    <dbReference type="NCBI Taxonomy" id="314287"/>
    <lineage>
        <taxon>Bacteria</taxon>
        <taxon>Pseudomonadati</taxon>
        <taxon>Pseudomonadota</taxon>
        <taxon>Gammaproteobacteria</taxon>
        <taxon>Cellvibrionales</taxon>
        <taxon>Porticoccaceae</taxon>
        <taxon>SAR92 clade</taxon>
    </lineage>
</organism>
<sequence>MVFPDIVALDSYTLVNLNANFSATEKLDVYLRLDNLFDESYEEVFSYQTLGFGASLGVRFSL</sequence>
<dbReference type="InterPro" id="IPR036942">
    <property type="entry name" value="Beta-barrel_TonB_sf"/>
</dbReference>
<name>Q1YQT3_9GAMM</name>
<proteinExistence type="predicted"/>
<dbReference type="HOGENOM" id="CLU_2897722_0_0_6"/>
<keyword evidence="2" id="KW-0472">Membrane</keyword>
<evidence type="ECO:0000256" key="1">
    <source>
        <dbReference type="ARBA" id="ARBA00004442"/>
    </source>
</evidence>
<dbReference type="EMBL" id="AAPI01000006">
    <property type="protein sequence ID" value="EAS46478.1"/>
    <property type="molecule type" value="Genomic_DNA"/>
</dbReference>
<keyword evidence="3" id="KW-0998">Cell outer membrane</keyword>
<dbReference type="AlphaFoldDB" id="Q1YQT3"/>
<keyword evidence="5" id="KW-1185">Reference proteome</keyword>
<evidence type="ECO:0000256" key="3">
    <source>
        <dbReference type="ARBA" id="ARBA00023237"/>
    </source>
</evidence>
<evidence type="ECO:0000313" key="4">
    <source>
        <dbReference type="EMBL" id="EAS46478.1"/>
    </source>
</evidence>
<dbReference type="Proteomes" id="UP000005555">
    <property type="component" value="Unassembled WGS sequence"/>
</dbReference>
<dbReference type="GO" id="GO:0009279">
    <property type="term" value="C:cell outer membrane"/>
    <property type="evidence" value="ECO:0007669"/>
    <property type="project" value="UniProtKB-SubCell"/>
</dbReference>
<comment type="subcellular location">
    <subcellularLocation>
        <location evidence="1">Cell outer membrane</location>
    </subcellularLocation>
</comment>
<dbReference type="Gene3D" id="2.40.170.20">
    <property type="entry name" value="TonB-dependent receptor, beta-barrel domain"/>
    <property type="match status" value="1"/>
</dbReference>
<evidence type="ECO:0000313" key="5">
    <source>
        <dbReference type="Proteomes" id="UP000005555"/>
    </source>
</evidence>
<evidence type="ECO:0000256" key="2">
    <source>
        <dbReference type="ARBA" id="ARBA00023136"/>
    </source>
</evidence>